<dbReference type="GO" id="GO:0034775">
    <property type="term" value="P:glutathione transmembrane transport"/>
    <property type="evidence" value="ECO:0007669"/>
    <property type="project" value="InterPro"/>
</dbReference>
<dbReference type="GO" id="GO:0045454">
    <property type="term" value="P:cell redox homeostasis"/>
    <property type="evidence" value="ECO:0007669"/>
    <property type="project" value="InterPro"/>
</dbReference>
<dbReference type="SUPFAM" id="SSF90123">
    <property type="entry name" value="ABC transporter transmembrane region"/>
    <property type="match status" value="1"/>
</dbReference>
<keyword evidence="3" id="KW-0547">Nucleotide-binding</keyword>
<dbReference type="SMART" id="SM00382">
    <property type="entry name" value="AAA"/>
    <property type="match status" value="1"/>
</dbReference>
<evidence type="ECO:0000256" key="3">
    <source>
        <dbReference type="ARBA" id="ARBA00022741"/>
    </source>
</evidence>
<organism evidence="10 11">
    <name type="scientific">Jonesia denitrificans (strain ATCC 14870 / DSM 20603 / BCRC 15368 / CIP 55.134 / JCM 11481 / NBRC 15587 / NCTC 10816 / Prevot 55134)</name>
    <name type="common">Listeria denitrificans</name>
    <dbReference type="NCBI Taxonomy" id="471856"/>
    <lineage>
        <taxon>Bacteria</taxon>
        <taxon>Bacillati</taxon>
        <taxon>Actinomycetota</taxon>
        <taxon>Actinomycetes</taxon>
        <taxon>Micrococcales</taxon>
        <taxon>Jonesiaceae</taxon>
        <taxon>Jonesia</taxon>
    </lineage>
</organism>
<dbReference type="NCBIfam" id="TIGR02868">
    <property type="entry name" value="CydC"/>
    <property type="match status" value="1"/>
</dbReference>
<dbReference type="RefSeq" id="WP_015770497.1">
    <property type="nucleotide sequence ID" value="NC_013174.1"/>
</dbReference>
<accession>C7QYM1</accession>
<dbReference type="Proteomes" id="UP000000628">
    <property type="component" value="Chromosome"/>
</dbReference>
<dbReference type="PROSITE" id="PS00211">
    <property type="entry name" value="ABC_TRANSPORTER_1"/>
    <property type="match status" value="1"/>
</dbReference>
<dbReference type="InterPro" id="IPR003439">
    <property type="entry name" value="ABC_transporter-like_ATP-bd"/>
</dbReference>
<dbReference type="InterPro" id="IPR014223">
    <property type="entry name" value="ABC_CydC/D"/>
</dbReference>
<dbReference type="GO" id="GO:0016887">
    <property type="term" value="F:ATP hydrolysis activity"/>
    <property type="evidence" value="ECO:0007669"/>
    <property type="project" value="InterPro"/>
</dbReference>
<evidence type="ECO:0000259" key="8">
    <source>
        <dbReference type="PROSITE" id="PS50893"/>
    </source>
</evidence>
<dbReference type="PANTHER" id="PTHR24221">
    <property type="entry name" value="ATP-BINDING CASSETTE SUB-FAMILY B"/>
    <property type="match status" value="1"/>
</dbReference>
<reference evidence="10 11" key="1">
    <citation type="journal article" date="2009" name="Stand. Genomic Sci.">
        <title>Complete genome sequence of Jonesia denitrificans type strain (Prevot 55134).</title>
        <authorList>
            <person name="Pukall R."/>
            <person name="Gehrich-Schroter G."/>
            <person name="Lapidus A."/>
            <person name="Nolan M."/>
            <person name="Glavina Del Rio T."/>
            <person name="Lucas S."/>
            <person name="Chen F."/>
            <person name="Tice H."/>
            <person name="Pitluck S."/>
            <person name="Cheng J.F."/>
            <person name="Copeland A."/>
            <person name="Saunders E."/>
            <person name="Brettin T."/>
            <person name="Detter J.C."/>
            <person name="Bruce D."/>
            <person name="Goodwin L."/>
            <person name="Pati A."/>
            <person name="Ivanova N."/>
            <person name="Mavromatis K."/>
            <person name="Ovchinnikova G."/>
            <person name="Chen A."/>
            <person name="Palaniappan K."/>
            <person name="Land M."/>
            <person name="Hauser L."/>
            <person name="Chang Y.J."/>
            <person name="Jeffries C.D."/>
            <person name="Chain P."/>
            <person name="Goker M."/>
            <person name="Bristow J."/>
            <person name="Eisen J.A."/>
            <person name="Markowitz V."/>
            <person name="Hugenholtz P."/>
            <person name="Kyrpides N.C."/>
            <person name="Klenk H.P."/>
            <person name="Han C."/>
        </authorList>
    </citation>
    <scope>NUCLEOTIDE SEQUENCE [LARGE SCALE GENOMIC DNA]</scope>
    <source>
        <strain evidence="11">ATCC 14870 / DSM 20603 / BCRC 15368 / CIP 55.134 / JCM 11481 / NBRC 15587 / NCTC 10816 / Prevot 55134</strain>
    </source>
</reference>
<dbReference type="PROSITE" id="PS50893">
    <property type="entry name" value="ABC_TRANSPORTER_2"/>
    <property type="match status" value="1"/>
</dbReference>
<dbReference type="GO" id="GO:0034040">
    <property type="term" value="F:ATPase-coupled lipid transmembrane transporter activity"/>
    <property type="evidence" value="ECO:0007669"/>
    <property type="project" value="TreeGrafter"/>
</dbReference>
<dbReference type="KEGG" id="jde:Jden_0194"/>
<dbReference type="InterPro" id="IPR017871">
    <property type="entry name" value="ABC_transporter-like_CS"/>
</dbReference>
<dbReference type="InterPro" id="IPR036640">
    <property type="entry name" value="ABC1_TM_sf"/>
</dbReference>
<evidence type="ECO:0000256" key="1">
    <source>
        <dbReference type="ARBA" id="ARBA00004651"/>
    </source>
</evidence>
<evidence type="ECO:0000313" key="10">
    <source>
        <dbReference type="EMBL" id="ACV07868.1"/>
    </source>
</evidence>
<keyword evidence="5 7" id="KW-1133">Transmembrane helix</keyword>
<gene>
    <name evidence="10" type="ordered locus">Jden_0194</name>
</gene>
<dbReference type="SUPFAM" id="SSF52540">
    <property type="entry name" value="P-loop containing nucleoside triphosphate hydrolases"/>
    <property type="match status" value="1"/>
</dbReference>
<comment type="subcellular location">
    <subcellularLocation>
        <location evidence="1">Cell membrane</location>
        <topology evidence="1">Multi-pass membrane protein</topology>
    </subcellularLocation>
</comment>
<evidence type="ECO:0000256" key="5">
    <source>
        <dbReference type="ARBA" id="ARBA00022989"/>
    </source>
</evidence>
<evidence type="ECO:0000259" key="9">
    <source>
        <dbReference type="PROSITE" id="PS50929"/>
    </source>
</evidence>
<keyword evidence="2 7" id="KW-0812">Transmembrane</keyword>
<dbReference type="STRING" id="471856.Jden_0194"/>
<feature type="domain" description="ABC transmembrane type-1" evidence="9">
    <location>
        <begin position="23"/>
        <end position="292"/>
    </location>
</feature>
<feature type="transmembrane region" description="Helical" evidence="7">
    <location>
        <begin position="130"/>
        <end position="154"/>
    </location>
</feature>
<keyword evidence="11" id="KW-1185">Reference proteome</keyword>
<dbReference type="eggNOG" id="COG1132">
    <property type="taxonomic scope" value="Bacteria"/>
</dbReference>
<dbReference type="AlphaFoldDB" id="C7QYM1"/>
<proteinExistence type="predicted"/>
<feature type="transmembrane region" description="Helical" evidence="7">
    <location>
        <begin position="160"/>
        <end position="183"/>
    </location>
</feature>
<keyword evidence="4 10" id="KW-0067">ATP-binding</keyword>
<dbReference type="GO" id="GO:0005524">
    <property type="term" value="F:ATP binding"/>
    <property type="evidence" value="ECO:0007669"/>
    <property type="project" value="UniProtKB-KW"/>
</dbReference>
<evidence type="ECO:0000256" key="2">
    <source>
        <dbReference type="ARBA" id="ARBA00022692"/>
    </source>
</evidence>
<feature type="domain" description="ABC transporter" evidence="8">
    <location>
        <begin position="339"/>
        <end position="566"/>
    </location>
</feature>
<dbReference type="InterPro" id="IPR011527">
    <property type="entry name" value="ABC1_TM_dom"/>
</dbReference>
<dbReference type="PANTHER" id="PTHR24221:SF654">
    <property type="entry name" value="ATP-BINDING CASSETTE SUB-FAMILY B MEMBER 6"/>
    <property type="match status" value="1"/>
</dbReference>
<dbReference type="OrthoDB" id="9762778at2"/>
<evidence type="ECO:0000313" key="11">
    <source>
        <dbReference type="Proteomes" id="UP000000628"/>
    </source>
</evidence>
<dbReference type="InterPro" id="IPR003593">
    <property type="entry name" value="AAA+_ATPase"/>
</dbReference>
<dbReference type="Pfam" id="PF00664">
    <property type="entry name" value="ABC_membrane"/>
    <property type="match status" value="1"/>
</dbReference>
<dbReference type="InterPro" id="IPR039421">
    <property type="entry name" value="Type_1_exporter"/>
</dbReference>
<dbReference type="Gene3D" id="3.40.50.300">
    <property type="entry name" value="P-loop containing nucleotide triphosphate hydrolases"/>
    <property type="match status" value="1"/>
</dbReference>
<dbReference type="Gene3D" id="1.20.1560.10">
    <property type="entry name" value="ABC transporter type 1, transmembrane domain"/>
    <property type="match status" value="1"/>
</dbReference>
<dbReference type="GO" id="GO:0005886">
    <property type="term" value="C:plasma membrane"/>
    <property type="evidence" value="ECO:0007669"/>
    <property type="project" value="UniProtKB-SubCell"/>
</dbReference>
<feature type="transmembrane region" description="Helical" evidence="7">
    <location>
        <begin position="57"/>
        <end position="74"/>
    </location>
</feature>
<evidence type="ECO:0000256" key="6">
    <source>
        <dbReference type="ARBA" id="ARBA00023136"/>
    </source>
</evidence>
<protein>
    <submittedName>
        <fullName evidence="10">ABC transporter, CydDC cysteine exporter (CydDC-E) family, permease/ATP-binding protein CydC</fullName>
    </submittedName>
</protein>
<dbReference type="EMBL" id="CP001706">
    <property type="protein sequence ID" value="ACV07868.1"/>
    <property type="molecule type" value="Genomic_DNA"/>
</dbReference>
<dbReference type="InterPro" id="IPR027417">
    <property type="entry name" value="P-loop_NTPase"/>
</dbReference>
<name>C7QYM1_JONDD</name>
<dbReference type="Pfam" id="PF00005">
    <property type="entry name" value="ABC_tran"/>
    <property type="match status" value="1"/>
</dbReference>
<evidence type="ECO:0000256" key="4">
    <source>
        <dbReference type="ARBA" id="ARBA00022840"/>
    </source>
</evidence>
<dbReference type="PROSITE" id="PS50929">
    <property type="entry name" value="ABC_TM1F"/>
    <property type="match status" value="1"/>
</dbReference>
<evidence type="ECO:0000256" key="7">
    <source>
        <dbReference type="SAM" id="Phobius"/>
    </source>
</evidence>
<dbReference type="HOGENOM" id="CLU_000604_84_9_11"/>
<sequence length="567" mass="60391">MNQSLSALWWSATHVRSVLWPLIISTVCRIIDQVLAVALLAVAATGVARAVTSTVHVGHLVLVLAGLTLMKAIVRYVEQYSGHYVAFKALEELRVFAFSRLWPGAPANTVTAHTGDLLTRVTKDIDRVEVFFAHTIAPVISAVVVPVGVLVWLGAATSPVVAWIAAVGVFLVGVVTPTVGWWFTQRVSAGHASDRTGFSQTVTETVQGVADIVGYGYEHPWLERSTSLIDTIAQDNTHRGTITAIRRSLTVAFTLITVLLVLGDAGARFVQGTFTVEQLALAVAVTLSSFSASKAIDTLLADLDVAGSAAARLRAAVSTQPAVVDPAHPVSLPAGGLSVQWDAVTFAYPGAPVPVLTDVSLSIPAGSRAVIVGRSGSGKSTLAHLLLRFWDCDQGRILVGGVPITDVVQDELRGRVALVSQRTHLFAMSIADNLRLADPSASDERLRQVCEVAQLMEDIDRFPDGWDTLVGEFGESLSGGQRQRVALARALLTPADVFVLDEYTSSLDEVTAQRLRVALRGARPGATLIEITHRPSDAADADLVFQVDHGIVTQVTAEEVLAAVPER</sequence>
<keyword evidence="6 7" id="KW-0472">Membrane</keyword>
<dbReference type="GO" id="GO:0140359">
    <property type="term" value="F:ABC-type transporter activity"/>
    <property type="evidence" value="ECO:0007669"/>
    <property type="project" value="InterPro"/>
</dbReference>